<accession>A0A455VHX3</accession>
<evidence type="ECO:0000313" key="3">
    <source>
        <dbReference type="Proteomes" id="UP000324392"/>
    </source>
</evidence>
<dbReference type="EMBL" id="AP019531">
    <property type="protein sequence ID" value="BBI92592.1"/>
    <property type="molecule type" value="Genomic_DNA"/>
</dbReference>
<reference evidence="2 3" key="1">
    <citation type="submission" date="2019-03" db="EMBL/GenBank/DDBJ databases">
        <title>The genome sequence of Candidatus Serratia symbiotica strain IS.</title>
        <authorList>
            <person name="Nikoh N."/>
            <person name="Koga R."/>
            <person name="Oshima K."/>
            <person name="Hattori M."/>
            <person name="Fukatsu T."/>
        </authorList>
    </citation>
    <scope>NUCLEOTIDE SEQUENCE [LARGE SCALE GENOMIC DNA]</scope>
    <source>
        <strain evidence="2 3">IS</strain>
    </source>
</reference>
<evidence type="ECO:0000256" key="1">
    <source>
        <dbReference type="SAM" id="MobiDB-lite"/>
    </source>
</evidence>
<gene>
    <name evidence="2" type="ORF">SSYIS1_23870</name>
</gene>
<protein>
    <submittedName>
        <fullName evidence="2">Uncharacterized protein</fullName>
    </submittedName>
</protein>
<feature type="region of interest" description="Disordered" evidence="1">
    <location>
        <begin position="30"/>
        <end position="50"/>
    </location>
</feature>
<dbReference type="Proteomes" id="UP000324392">
    <property type="component" value="Chromosome"/>
</dbReference>
<dbReference type="AlphaFoldDB" id="A0A455VHX3"/>
<organism evidence="2 3">
    <name type="scientific">Serratia symbiotica</name>
    <dbReference type="NCBI Taxonomy" id="138074"/>
    <lineage>
        <taxon>Bacteria</taxon>
        <taxon>Pseudomonadati</taxon>
        <taxon>Pseudomonadota</taxon>
        <taxon>Gammaproteobacteria</taxon>
        <taxon>Enterobacterales</taxon>
        <taxon>Yersiniaceae</taxon>
        <taxon>Serratia</taxon>
    </lineage>
</organism>
<feature type="compositionally biased region" description="Polar residues" evidence="1">
    <location>
        <begin position="31"/>
        <end position="41"/>
    </location>
</feature>
<evidence type="ECO:0000313" key="2">
    <source>
        <dbReference type="EMBL" id="BBI92592.1"/>
    </source>
</evidence>
<sequence>MDSSIKDEKQSQLTSHSQTFARTVRIAAPYSGTNTGSTVFKPQTAVGIAQ</sequence>
<name>A0A455VHX3_9GAMM</name>
<proteinExistence type="predicted"/>